<dbReference type="AlphaFoldDB" id="A0A556MX48"/>
<protein>
    <submittedName>
        <fullName evidence="5">Winged helix DNA-binding protein</fullName>
    </submittedName>
</protein>
<evidence type="ECO:0000313" key="5">
    <source>
        <dbReference type="EMBL" id="TSJ44496.1"/>
    </source>
</evidence>
<dbReference type="PROSITE" id="PS50995">
    <property type="entry name" value="HTH_MARR_2"/>
    <property type="match status" value="1"/>
</dbReference>
<dbReference type="PANTHER" id="PTHR42756">
    <property type="entry name" value="TRANSCRIPTIONAL REGULATOR, MARR"/>
    <property type="match status" value="1"/>
</dbReference>
<dbReference type="Pfam" id="PF01047">
    <property type="entry name" value="MarR"/>
    <property type="match status" value="1"/>
</dbReference>
<name>A0A556MX48_9SPHI</name>
<dbReference type="GO" id="GO:0003677">
    <property type="term" value="F:DNA binding"/>
    <property type="evidence" value="ECO:0007669"/>
    <property type="project" value="UniProtKB-KW"/>
</dbReference>
<feature type="domain" description="HTH marR-type" evidence="4">
    <location>
        <begin position="1"/>
        <end position="133"/>
    </location>
</feature>
<evidence type="ECO:0000256" key="2">
    <source>
        <dbReference type="ARBA" id="ARBA00023125"/>
    </source>
</evidence>
<evidence type="ECO:0000256" key="1">
    <source>
        <dbReference type="ARBA" id="ARBA00023015"/>
    </source>
</evidence>
<keyword evidence="3" id="KW-0804">Transcription</keyword>
<dbReference type="OrthoDB" id="5327581at2"/>
<gene>
    <name evidence="5" type="ORF">FO440_10055</name>
</gene>
<dbReference type="InterPro" id="IPR036390">
    <property type="entry name" value="WH_DNA-bd_sf"/>
</dbReference>
<dbReference type="RefSeq" id="WP_144248057.1">
    <property type="nucleotide sequence ID" value="NZ_VLPK01000001.1"/>
</dbReference>
<dbReference type="SMART" id="SM00347">
    <property type="entry name" value="HTH_MARR"/>
    <property type="match status" value="1"/>
</dbReference>
<keyword evidence="6" id="KW-1185">Reference proteome</keyword>
<evidence type="ECO:0000256" key="3">
    <source>
        <dbReference type="ARBA" id="ARBA00023163"/>
    </source>
</evidence>
<dbReference type="EMBL" id="VLPK01000001">
    <property type="protein sequence ID" value="TSJ44496.1"/>
    <property type="molecule type" value="Genomic_DNA"/>
</dbReference>
<evidence type="ECO:0000313" key="6">
    <source>
        <dbReference type="Proteomes" id="UP000318733"/>
    </source>
</evidence>
<evidence type="ECO:0000259" key="4">
    <source>
        <dbReference type="PROSITE" id="PS50995"/>
    </source>
</evidence>
<dbReference type="Proteomes" id="UP000318733">
    <property type="component" value="Unassembled WGS sequence"/>
</dbReference>
<reference evidence="5 6" key="1">
    <citation type="submission" date="2019-07" db="EMBL/GenBank/DDBJ databases">
        <authorList>
            <person name="Huq M.A."/>
        </authorList>
    </citation>
    <scope>NUCLEOTIDE SEQUENCE [LARGE SCALE GENOMIC DNA]</scope>
    <source>
        <strain evidence="5 6">MAH-19</strain>
    </source>
</reference>
<keyword evidence="2 5" id="KW-0238">DNA-binding</keyword>
<keyword evidence="1" id="KW-0805">Transcription regulation</keyword>
<organism evidence="5 6">
    <name type="scientific">Mucilaginibacter corticis</name>
    <dbReference type="NCBI Taxonomy" id="2597670"/>
    <lineage>
        <taxon>Bacteria</taxon>
        <taxon>Pseudomonadati</taxon>
        <taxon>Bacteroidota</taxon>
        <taxon>Sphingobacteriia</taxon>
        <taxon>Sphingobacteriales</taxon>
        <taxon>Sphingobacteriaceae</taxon>
        <taxon>Mucilaginibacter</taxon>
    </lineage>
</organism>
<comment type="caution">
    <text evidence="5">The sequence shown here is derived from an EMBL/GenBank/DDBJ whole genome shotgun (WGS) entry which is preliminary data.</text>
</comment>
<dbReference type="PANTHER" id="PTHR42756:SF1">
    <property type="entry name" value="TRANSCRIPTIONAL REPRESSOR OF EMRAB OPERON"/>
    <property type="match status" value="1"/>
</dbReference>
<accession>A0A556MX48</accession>
<dbReference type="InterPro" id="IPR036388">
    <property type="entry name" value="WH-like_DNA-bd_sf"/>
</dbReference>
<sequence>MQLLSKKLLHLSKLYNKLIIAELPGLQSESDMVMLCTIYANNSKITQKQLTEWLAVDKSRIAVMIFSLAERGFVYTERNEADRREHHVFLTAKGLALIPLIQQVIDQINSQLYKTLDERTLHAFYQVLRQMEENLVGAPSALNPRHLRSPFKQKEGLRVS</sequence>
<dbReference type="InterPro" id="IPR000835">
    <property type="entry name" value="HTH_MarR-typ"/>
</dbReference>
<proteinExistence type="predicted"/>
<dbReference type="GO" id="GO:0003700">
    <property type="term" value="F:DNA-binding transcription factor activity"/>
    <property type="evidence" value="ECO:0007669"/>
    <property type="project" value="InterPro"/>
</dbReference>
<dbReference type="Gene3D" id="1.10.10.10">
    <property type="entry name" value="Winged helix-like DNA-binding domain superfamily/Winged helix DNA-binding domain"/>
    <property type="match status" value="1"/>
</dbReference>
<dbReference type="SUPFAM" id="SSF46785">
    <property type="entry name" value="Winged helix' DNA-binding domain"/>
    <property type="match status" value="1"/>
</dbReference>